<reference evidence="6" key="1">
    <citation type="submission" date="2012-12" db="EMBL/GenBank/DDBJ databases">
        <authorList>
            <person name="Hellsten U."/>
            <person name="Grimwood J."/>
            <person name="Chapman J.A."/>
            <person name="Shapiro H."/>
            <person name="Aerts A."/>
            <person name="Otillar R.P."/>
            <person name="Terry A.Y."/>
            <person name="Boore J.L."/>
            <person name="Simakov O."/>
            <person name="Marletaz F."/>
            <person name="Cho S.-J."/>
            <person name="Edsinger-Gonzales E."/>
            <person name="Havlak P."/>
            <person name="Kuo D.-H."/>
            <person name="Larsson T."/>
            <person name="Lv J."/>
            <person name="Arendt D."/>
            <person name="Savage R."/>
            <person name="Osoegawa K."/>
            <person name="de Jong P."/>
            <person name="Lindberg D.R."/>
            <person name="Seaver E.C."/>
            <person name="Weisblat D.A."/>
            <person name="Putnam N.H."/>
            <person name="Grigoriev I.V."/>
            <person name="Rokhsar D.S."/>
        </authorList>
    </citation>
    <scope>NUCLEOTIDE SEQUENCE</scope>
    <source>
        <strain evidence="6">I ESC-2004</strain>
    </source>
</reference>
<comment type="caution">
    <text evidence="1">Lacks conserved residue(s) required for the propagation of feature annotation.</text>
</comment>
<proteinExistence type="predicted"/>
<sequence length="254" mass="28038">METNVLLSFLLGCSVQGILGGRYTYTVTTGSMALAETTNDVYATVTGSLGTIPETKLDDTSTISDFMLGITMVCDPGTSEDIGEVLDISVRLQPSSNWLPYNQWYMVKFVLRDKILQREWKWNCGCWLNKDVKSMHAQPTPLFTTTPPITTATPPAPKVQSSSVFIRMLDVGFYLDDFLTLSEHLLDAPPCASCAVLCQKRGSSCIGFNLLRRGETRWLCELKSLGDAAPVRPTMASFAAQQYARFYVDSALAE</sequence>
<dbReference type="InterPro" id="IPR001024">
    <property type="entry name" value="PLAT/LH2_dom"/>
</dbReference>
<feature type="domain" description="PLAT" evidence="3">
    <location>
        <begin position="21"/>
        <end position="142"/>
    </location>
</feature>
<dbReference type="InterPro" id="IPR036392">
    <property type="entry name" value="PLAT/LH2_dom_sf"/>
</dbReference>
<dbReference type="Proteomes" id="UP000014760">
    <property type="component" value="Unassembled WGS sequence"/>
</dbReference>
<dbReference type="Pfam" id="PF01477">
    <property type="entry name" value="PLAT"/>
    <property type="match status" value="1"/>
</dbReference>
<dbReference type="EMBL" id="AMQN01004482">
    <property type="status" value="NOT_ANNOTATED_CDS"/>
    <property type="molecule type" value="Genomic_DNA"/>
</dbReference>
<keyword evidence="2" id="KW-0732">Signal</keyword>
<gene>
    <name evidence="4" type="ORF">CAPTEDRAFT_223908</name>
</gene>
<evidence type="ECO:0000256" key="2">
    <source>
        <dbReference type="SAM" id="SignalP"/>
    </source>
</evidence>
<evidence type="ECO:0000313" key="4">
    <source>
        <dbReference type="EMBL" id="ELU15713.1"/>
    </source>
</evidence>
<evidence type="ECO:0000259" key="3">
    <source>
        <dbReference type="PROSITE" id="PS50095"/>
    </source>
</evidence>
<name>R7VA78_CAPTE</name>
<reference evidence="5" key="3">
    <citation type="submission" date="2015-06" db="UniProtKB">
        <authorList>
            <consortium name="EnsemblMetazoa"/>
        </authorList>
    </citation>
    <scope>IDENTIFICATION</scope>
</reference>
<dbReference type="HOGENOM" id="CLU_1095155_0_0_1"/>
<dbReference type="PROSITE" id="PS50095">
    <property type="entry name" value="PLAT"/>
    <property type="match status" value="1"/>
</dbReference>
<dbReference type="Gene3D" id="2.60.60.20">
    <property type="entry name" value="PLAT/LH2 domain"/>
    <property type="match status" value="1"/>
</dbReference>
<organism evidence="4">
    <name type="scientific">Capitella teleta</name>
    <name type="common">Polychaete worm</name>
    <dbReference type="NCBI Taxonomy" id="283909"/>
    <lineage>
        <taxon>Eukaryota</taxon>
        <taxon>Metazoa</taxon>
        <taxon>Spiralia</taxon>
        <taxon>Lophotrochozoa</taxon>
        <taxon>Annelida</taxon>
        <taxon>Polychaeta</taxon>
        <taxon>Sedentaria</taxon>
        <taxon>Scolecida</taxon>
        <taxon>Capitellidae</taxon>
        <taxon>Capitella</taxon>
    </lineage>
</organism>
<feature type="signal peptide" evidence="2">
    <location>
        <begin position="1"/>
        <end position="20"/>
    </location>
</feature>
<evidence type="ECO:0000313" key="5">
    <source>
        <dbReference type="EnsemblMetazoa" id="CapteP223908"/>
    </source>
</evidence>
<evidence type="ECO:0000313" key="6">
    <source>
        <dbReference type="Proteomes" id="UP000014760"/>
    </source>
</evidence>
<dbReference type="EnsemblMetazoa" id="CapteT223908">
    <property type="protein sequence ID" value="CapteP223908"/>
    <property type="gene ID" value="CapteG223908"/>
</dbReference>
<dbReference type="EMBL" id="KB293638">
    <property type="protein sequence ID" value="ELU15713.1"/>
    <property type="molecule type" value="Genomic_DNA"/>
</dbReference>
<keyword evidence="6" id="KW-1185">Reference proteome</keyword>
<feature type="chain" id="PRO_5008788830" description="PLAT domain-containing protein" evidence="2">
    <location>
        <begin position="21"/>
        <end position="254"/>
    </location>
</feature>
<reference evidence="4 6" key="2">
    <citation type="journal article" date="2013" name="Nature">
        <title>Insights into bilaterian evolution from three spiralian genomes.</title>
        <authorList>
            <person name="Simakov O."/>
            <person name="Marletaz F."/>
            <person name="Cho S.J."/>
            <person name="Edsinger-Gonzales E."/>
            <person name="Havlak P."/>
            <person name="Hellsten U."/>
            <person name="Kuo D.H."/>
            <person name="Larsson T."/>
            <person name="Lv J."/>
            <person name="Arendt D."/>
            <person name="Savage R."/>
            <person name="Osoegawa K."/>
            <person name="de Jong P."/>
            <person name="Grimwood J."/>
            <person name="Chapman J.A."/>
            <person name="Shapiro H."/>
            <person name="Aerts A."/>
            <person name="Otillar R.P."/>
            <person name="Terry A.Y."/>
            <person name="Boore J.L."/>
            <person name="Grigoriev I.V."/>
            <person name="Lindberg D.R."/>
            <person name="Seaver E.C."/>
            <person name="Weisblat D.A."/>
            <person name="Putnam N.H."/>
            <person name="Rokhsar D.S."/>
        </authorList>
    </citation>
    <scope>NUCLEOTIDE SEQUENCE</scope>
    <source>
        <strain evidence="4 6">I ESC-2004</strain>
    </source>
</reference>
<protein>
    <recommendedName>
        <fullName evidence="3">PLAT domain-containing protein</fullName>
    </recommendedName>
</protein>
<dbReference type="SUPFAM" id="SSF49723">
    <property type="entry name" value="Lipase/lipooxygenase domain (PLAT/LH2 domain)"/>
    <property type="match status" value="1"/>
</dbReference>
<dbReference type="AlphaFoldDB" id="R7VA78"/>
<accession>R7VA78</accession>
<evidence type="ECO:0000256" key="1">
    <source>
        <dbReference type="PROSITE-ProRule" id="PRU00152"/>
    </source>
</evidence>